<gene>
    <name evidence="2" type="ORF">JCM17846_30200</name>
</gene>
<comment type="caution">
    <text evidence="2">The sequence shown here is derived from an EMBL/GenBank/DDBJ whole genome shotgun (WGS) entry which is preliminary data.</text>
</comment>
<accession>A0A5A7NB54</accession>
<dbReference type="Proteomes" id="UP000324996">
    <property type="component" value="Unassembled WGS sequence"/>
</dbReference>
<organism evidence="2 3">
    <name type="scientific">Iodidimonas nitroreducens</name>
    <dbReference type="NCBI Taxonomy" id="1236968"/>
    <lineage>
        <taxon>Bacteria</taxon>
        <taxon>Pseudomonadati</taxon>
        <taxon>Pseudomonadota</taxon>
        <taxon>Alphaproteobacteria</taxon>
        <taxon>Iodidimonadales</taxon>
        <taxon>Iodidimonadaceae</taxon>
        <taxon>Iodidimonas</taxon>
    </lineage>
</organism>
<sequence length="114" mass="12588">MGDHRQQAPIPHKARPQAPQSIRLTLNPINQIKGSPGIQKPPGGFDLKPIGAGQRLQRHRAIRQLLKQIKGDQSRQNLGINKARAQIEKRRRPFAGNRPGEGKARCLKTKAATG</sequence>
<keyword evidence="3" id="KW-1185">Reference proteome</keyword>
<evidence type="ECO:0000313" key="3">
    <source>
        <dbReference type="Proteomes" id="UP000324996"/>
    </source>
</evidence>
<evidence type="ECO:0000313" key="2">
    <source>
        <dbReference type="EMBL" id="GER05338.1"/>
    </source>
</evidence>
<evidence type="ECO:0000256" key="1">
    <source>
        <dbReference type="SAM" id="MobiDB-lite"/>
    </source>
</evidence>
<name>A0A5A7NB54_9PROT</name>
<proteinExistence type="predicted"/>
<dbReference type="AlphaFoldDB" id="A0A5A7NB54"/>
<dbReference type="EMBL" id="BKCN01000022">
    <property type="protein sequence ID" value="GER05338.1"/>
    <property type="molecule type" value="Genomic_DNA"/>
</dbReference>
<protein>
    <submittedName>
        <fullName evidence="2">Uncharacterized protein</fullName>
    </submittedName>
</protein>
<feature type="region of interest" description="Disordered" evidence="1">
    <location>
        <begin position="1"/>
        <end position="22"/>
    </location>
</feature>
<feature type="region of interest" description="Disordered" evidence="1">
    <location>
        <begin position="92"/>
        <end position="114"/>
    </location>
</feature>
<reference evidence="2 3" key="1">
    <citation type="submission" date="2019-09" db="EMBL/GenBank/DDBJ databases">
        <title>NBRP : Genome information of microbial organism related human and environment.</title>
        <authorList>
            <person name="Hattori M."/>
            <person name="Oshima K."/>
            <person name="Inaba H."/>
            <person name="Suda W."/>
            <person name="Sakamoto M."/>
            <person name="Iino T."/>
            <person name="Kitahara M."/>
            <person name="Oshida Y."/>
            <person name="Iida T."/>
            <person name="Kudo T."/>
            <person name="Itoh T."/>
            <person name="Ohkuma M."/>
        </authorList>
    </citation>
    <scope>NUCLEOTIDE SEQUENCE [LARGE SCALE GENOMIC DNA]</scope>
    <source>
        <strain evidence="2 3">Q-1</strain>
    </source>
</reference>